<protein>
    <submittedName>
        <fullName evidence="2">Uncharacterized protein</fullName>
    </submittedName>
</protein>
<gene>
    <name evidence="2" type="primary">WBGene00283726</name>
</gene>
<accession>A0A2A6BIR2</accession>
<feature type="compositionally biased region" description="Polar residues" evidence="1">
    <location>
        <begin position="1"/>
        <end position="12"/>
    </location>
</feature>
<reference evidence="3" key="1">
    <citation type="journal article" date="2008" name="Nat. Genet.">
        <title>The Pristionchus pacificus genome provides a unique perspective on nematode lifestyle and parasitism.</title>
        <authorList>
            <person name="Dieterich C."/>
            <person name="Clifton S.W."/>
            <person name="Schuster L.N."/>
            <person name="Chinwalla A."/>
            <person name="Delehaunty K."/>
            <person name="Dinkelacker I."/>
            <person name="Fulton L."/>
            <person name="Fulton R."/>
            <person name="Godfrey J."/>
            <person name="Minx P."/>
            <person name="Mitreva M."/>
            <person name="Roeseler W."/>
            <person name="Tian H."/>
            <person name="Witte H."/>
            <person name="Yang S.P."/>
            <person name="Wilson R.K."/>
            <person name="Sommer R.J."/>
        </authorList>
    </citation>
    <scope>NUCLEOTIDE SEQUENCE [LARGE SCALE GENOMIC DNA]</scope>
    <source>
        <strain evidence="3">PS312</strain>
    </source>
</reference>
<accession>A0A8R1V3D5</accession>
<dbReference type="EnsemblMetazoa" id="PPA45357.1">
    <property type="protein sequence ID" value="PPA45357.1"/>
    <property type="gene ID" value="WBGene00283726"/>
</dbReference>
<evidence type="ECO:0000256" key="1">
    <source>
        <dbReference type="SAM" id="MobiDB-lite"/>
    </source>
</evidence>
<evidence type="ECO:0000313" key="2">
    <source>
        <dbReference type="EnsemblMetazoa" id="PPA45357.1"/>
    </source>
</evidence>
<feature type="region of interest" description="Disordered" evidence="1">
    <location>
        <begin position="1"/>
        <end position="23"/>
    </location>
</feature>
<reference evidence="2" key="2">
    <citation type="submission" date="2022-06" db="UniProtKB">
        <authorList>
            <consortium name="EnsemblMetazoa"/>
        </authorList>
    </citation>
    <scope>IDENTIFICATION</scope>
    <source>
        <strain evidence="2">PS312</strain>
    </source>
</reference>
<dbReference type="Proteomes" id="UP000005239">
    <property type="component" value="Unassembled WGS sequence"/>
</dbReference>
<dbReference type="AlphaFoldDB" id="A0A2A6BIR2"/>
<keyword evidence="3" id="KW-1185">Reference proteome</keyword>
<sequence>MCVSYNDEQSLENGERGRSGGKHINNTMIYDLQFKKYKCHLYVAQYVYSLTSNETSPIGISVIFFSLKSPLNRRSKKGDCEARD</sequence>
<organism evidence="2 3">
    <name type="scientific">Pristionchus pacificus</name>
    <name type="common">Parasitic nematode worm</name>
    <dbReference type="NCBI Taxonomy" id="54126"/>
    <lineage>
        <taxon>Eukaryota</taxon>
        <taxon>Metazoa</taxon>
        <taxon>Ecdysozoa</taxon>
        <taxon>Nematoda</taxon>
        <taxon>Chromadorea</taxon>
        <taxon>Rhabditida</taxon>
        <taxon>Rhabditina</taxon>
        <taxon>Diplogasteromorpha</taxon>
        <taxon>Diplogasteroidea</taxon>
        <taxon>Neodiplogasteridae</taxon>
        <taxon>Pristionchus</taxon>
    </lineage>
</organism>
<evidence type="ECO:0000313" key="3">
    <source>
        <dbReference type="Proteomes" id="UP000005239"/>
    </source>
</evidence>
<name>A0A2A6BIR2_PRIPA</name>
<proteinExistence type="predicted"/>